<evidence type="ECO:0000259" key="1">
    <source>
        <dbReference type="Pfam" id="PF00535"/>
    </source>
</evidence>
<dbReference type="Pfam" id="PF00535">
    <property type="entry name" value="Glycos_transf_2"/>
    <property type="match status" value="1"/>
</dbReference>
<dbReference type="GO" id="GO:0016740">
    <property type="term" value="F:transferase activity"/>
    <property type="evidence" value="ECO:0007669"/>
    <property type="project" value="UniProtKB-KW"/>
</dbReference>
<dbReference type="InterPro" id="IPR029044">
    <property type="entry name" value="Nucleotide-diphossugar_trans"/>
</dbReference>
<dbReference type="AlphaFoldDB" id="A0A378MY28"/>
<evidence type="ECO:0000313" key="2">
    <source>
        <dbReference type="EMBL" id="STY60239.1"/>
    </source>
</evidence>
<reference evidence="2 3" key="1">
    <citation type="submission" date="2018-06" db="EMBL/GenBank/DDBJ databases">
        <authorList>
            <consortium name="Pathogen Informatics"/>
            <person name="Doyle S."/>
        </authorList>
    </citation>
    <scope>NUCLEOTIDE SEQUENCE [LARGE SCALE GENOMIC DNA]</scope>
    <source>
        <strain evidence="2 3">NCTC10638</strain>
    </source>
</reference>
<feature type="domain" description="Glycosyltransferase 2-like" evidence="1">
    <location>
        <begin position="6"/>
        <end position="72"/>
    </location>
</feature>
<keyword evidence="2" id="KW-0808">Transferase</keyword>
<dbReference type="EMBL" id="UGPN01000002">
    <property type="protein sequence ID" value="STY60239.1"/>
    <property type="molecule type" value="Genomic_DNA"/>
</dbReference>
<dbReference type="Proteomes" id="UP000254802">
    <property type="component" value="Unassembled WGS sequence"/>
</dbReference>
<evidence type="ECO:0000313" key="3">
    <source>
        <dbReference type="Proteomes" id="UP000254802"/>
    </source>
</evidence>
<dbReference type="InterPro" id="IPR001173">
    <property type="entry name" value="Glyco_trans_2-like"/>
</dbReference>
<proteinExistence type="predicted"/>
<name>A0A378MY28_MANHA</name>
<dbReference type="Gene3D" id="3.90.550.10">
    <property type="entry name" value="Spore Coat Polysaccharide Biosynthesis Protein SpsA, Chain A"/>
    <property type="match status" value="1"/>
</dbReference>
<gene>
    <name evidence="2" type="ORF">NCTC10638_01433</name>
</gene>
<dbReference type="SUPFAM" id="SSF53448">
    <property type="entry name" value="Nucleotide-diphospho-sugar transferases"/>
    <property type="match status" value="1"/>
</dbReference>
<protein>
    <submittedName>
        <fullName evidence="2">Putative glycosyl transferase</fullName>
    </submittedName>
</protein>
<accession>A0A378MY28</accession>
<sequence length="74" mass="8260">MKFSILISLYYKEKPAYLEMCLDSLVSQTLPASEIVVVFDGIIPGDLERIVQHFTEKLPLVVVSLPQNVGLGRP</sequence>
<organism evidence="2 3">
    <name type="scientific">Mannheimia haemolytica</name>
    <name type="common">Pasteurella haemolytica</name>
    <dbReference type="NCBI Taxonomy" id="75985"/>
    <lineage>
        <taxon>Bacteria</taxon>
        <taxon>Pseudomonadati</taxon>
        <taxon>Pseudomonadota</taxon>
        <taxon>Gammaproteobacteria</taxon>
        <taxon>Pasteurellales</taxon>
        <taxon>Pasteurellaceae</taxon>
        <taxon>Mannheimia</taxon>
    </lineage>
</organism>